<keyword evidence="1" id="KW-0677">Repeat</keyword>
<dbReference type="Gene3D" id="2.120.10.30">
    <property type="entry name" value="TolB, C-terminal domain"/>
    <property type="match status" value="1"/>
</dbReference>
<reference evidence="2" key="1">
    <citation type="submission" date="2018-05" db="EMBL/GenBank/DDBJ databases">
        <authorList>
            <person name="Lanie J.A."/>
            <person name="Ng W.-L."/>
            <person name="Kazmierczak K.M."/>
            <person name="Andrzejewski T.M."/>
            <person name="Davidsen T.M."/>
            <person name="Wayne K.J."/>
            <person name="Tettelin H."/>
            <person name="Glass J.I."/>
            <person name="Rusch D."/>
            <person name="Podicherti R."/>
            <person name="Tsui H.-C.T."/>
            <person name="Winkler M.E."/>
        </authorList>
    </citation>
    <scope>NUCLEOTIDE SEQUENCE</scope>
</reference>
<evidence type="ECO:0000313" key="2">
    <source>
        <dbReference type="EMBL" id="SVB63063.1"/>
    </source>
</evidence>
<dbReference type="PANTHER" id="PTHR24104:SF25">
    <property type="entry name" value="PROTEIN LIN-41"/>
    <property type="match status" value="1"/>
</dbReference>
<name>A0A382FLG6_9ZZZZ</name>
<dbReference type="GO" id="GO:0008270">
    <property type="term" value="F:zinc ion binding"/>
    <property type="evidence" value="ECO:0007669"/>
    <property type="project" value="UniProtKB-KW"/>
</dbReference>
<dbReference type="AlphaFoldDB" id="A0A382FLG6"/>
<protein>
    <recommendedName>
        <fullName evidence="3">SMP-30/Gluconolactonase/LRE-like region domain-containing protein</fullName>
    </recommendedName>
</protein>
<dbReference type="InterPro" id="IPR050952">
    <property type="entry name" value="TRIM-NHL_E3_ligases"/>
</dbReference>
<dbReference type="InterPro" id="IPR001258">
    <property type="entry name" value="NHL_repeat"/>
</dbReference>
<evidence type="ECO:0000256" key="1">
    <source>
        <dbReference type="ARBA" id="ARBA00022737"/>
    </source>
</evidence>
<feature type="non-terminal residue" evidence="2">
    <location>
        <position position="1"/>
    </location>
</feature>
<dbReference type="InterPro" id="IPR011042">
    <property type="entry name" value="6-blade_b-propeller_TolB-like"/>
</dbReference>
<evidence type="ECO:0008006" key="3">
    <source>
        <dbReference type="Google" id="ProtNLM"/>
    </source>
</evidence>
<accession>A0A382FLG6</accession>
<proteinExistence type="predicted"/>
<dbReference type="SUPFAM" id="SSF63825">
    <property type="entry name" value="YWTD domain"/>
    <property type="match status" value="1"/>
</dbReference>
<feature type="non-terminal residue" evidence="2">
    <location>
        <position position="523"/>
    </location>
</feature>
<organism evidence="2">
    <name type="scientific">marine metagenome</name>
    <dbReference type="NCBI Taxonomy" id="408172"/>
    <lineage>
        <taxon>unclassified sequences</taxon>
        <taxon>metagenomes</taxon>
        <taxon>ecological metagenomes</taxon>
    </lineage>
</organism>
<dbReference type="Pfam" id="PF01436">
    <property type="entry name" value="NHL"/>
    <property type="match status" value="1"/>
</dbReference>
<gene>
    <name evidence="2" type="ORF">METZ01_LOCUS215917</name>
</gene>
<sequence length="523" mass="57223">DRGASWVFGQKDPASTVLMPGRDATTIKLPLAVEYDESHKRLFVADSWNNRVLVYDMTPGKVESGMPASYVLGQKDFTSYEPAAARNRISFGSRDGRGIGPSGGRSAELTVDQVNQRLFVSDGSNHRVLVFDVHPDRIENGADALAVLGQDNFMSTEVALSATRWELPGDLVVDETYQRLFVEVPFQNRVLVFDVHPDQLTNGQAASFVIGQSDFTSDEPGLSSRKIRQPDGISYDAKNDHLYLTDKGHQRVLVFDVHPDRMQNLPEAISVIGEPDFDNIRSGPGDARHHPDRLHDPRGSYFDSMDQRLFQSEGLNGRMTVFTLPRDAYRVDLPARSSLRYASLDAQMSTGPQALQSGYSAAQLGEAGRVLAVSTHLVTRAVMHGQSERESRELIAEAVLPVTTPATSGQFYVDTRSGRDTAVSLVNGSDWAVGVRLELETLSGERLTETRRIASHGQLSERVSALFGEQDLQGVLRVEADEALSMSGLLEIPNGQGHVLLAPAPFVSGEAPLSGLATQRRVL</sequence>
<dbReference type="EMBL" id="UINC01050287">
    <property type="protein sequence ID" value="SVB63063.1"/>
    <property type="molecule type" value="Genomic_DNA"/>
</dbReference>
<dbReference type="PANTHER" id="PTHR24104">
    <property type="entry name" value="E3 UBIQUITIN-PROTEIN LIGASE NHLRC1-RELATED"/>
    <property type="match status" value="1"/>
</dbReference>